<dbReference type="GO" id="GO:0044183">
    <property type="term" value="F:protein folding chaperone"/>
    <property type="evidence" value="ECO:0007669"/>
    <property type="project" value="InterPro"/>
</dbReference>
<dbReference type="AlphaFoldDB" id="A0AAV5RIE9"/>
<organism evidence="5 6">
    <name type="scientific">Starmerella bacillaris</name>
    <name type="common">Yeast</name>
    <name type="synonym">Candida zemplinina</name>
    <dbReference type="NCBI Taxonomy" id="1247836"/>
    <lineage>
        <taxon>Eukaryota</taxon>
        <taxon>Fungi</taxon>
        <taxon>Dikarya</taxon>
        <taxon>Ascomycota</taxon>
        <taxon>Saccharomycotina</taxon>
        <taxon>Dipodascomycetes</taxon>
        <taxon>Dipodascales</taxon>
        <taxon>Trichomonascaceae</taxon>
        <taxon>Starmerella</taxon>
    </lineage>
</organism>
<sequence>MASSIRNIKSVLPLLDRVLVQRIKPATQTASGLYIPEKNVEKLNEADVISTGPGIANKDGTIVPTSVKAGDKVLIPPFGGSNIKVNNEDYILFRDSDILAKIQQ</sequence>
<dbReference type="SUPFAM" id="SSF50129">
    <property type="entry name" value="GroES-like"/>
    <property type="match status" value="1"/>
</dbReference>
<dbReference type="Proteomes" id="UP001362899">
    <property type="component" value="Unassembled WGS sequence"/>
</dbReference>
<dbReference type="Pfam" id="PF00166">
    <property type="entry name" value="Cpn10"/>
    <property type="match status" value="1"/>
</dbReference>
<dbReference type="EMBL" id="BTGC01000005">
    <property type="protein sequence ID" value="GMM51354.1"/>
    <property type="molecule type" value="Genomic_DNA"/>
</dbReference>
<evidence type="ECO:0000256" key="3">
    <source>
        <dbReference type="ARBA" id="ARBA00056825"/>
    </source>
</evidence>
<comment type="function">
    <text evidence="3">Eukaryotic CPN10 homolog which is essential for mitochondrial protein biogenesis, together with CPN60. Binds to CPN60 in the presence of Mg-ATP and suppresses the ATPase activity of the latter.</text>
</comment>
<dbReference type="GO" id="GO:0005524">
    <property type="term" value="F:ATP binding"/>
    <property type="evidence" value="ECO:0007669"/>
    <property type="project" value="InterPro"/>
</dbReference>
<dbReference type="InterPro" id="IPR037124">
    <property type="entry name" value="Chaperonin_GroES_sf"/>
</dbReference>
<evidence type="ECO:0000256" key="2">
    <source>
        <dbReference type="ARBA" id="ARBA00023186"/>
    </source>
</evidence>
<gene>
    <name evidence="5" type="ORF">DASB73_023120</name>
</gene>
<protein>
    <submittedName>
        <fullName evidence="5">Hsp10 protein</fullName>
    </submittedName>
</protein>
<dbReference type="PRINTS" id="PR00297">
    <property type="entry name" value="CHAPERONIN10"/>
</dbReference>
<keyword evidence="2 4" id="KW-0143">Chaperone</keyword>
<dbReference type="GO" id="GO:0051087">
    <property type="term" value="F:protein-folding chaperone binding"/>
    <property type="evidence" value="ECO:0007669"/>
    <property type="project" value="TreeGrafter"/>
</dbReference>
<keyword evidence="6" id="KW-1185">Reference proteome</keyword>
<proteinExistence type="inferred from homology"/>
<dbReference type="PANTHER" id="PTHR10772">
    <property type="entry name" value="10 KDA HEAT SHOCK PROTEIN"/>
    <property type="match status" value="1"/>
</dbReference>
<dbReference type="FunFam" id="2.30.33.40:FF:000002">
    <property type="entry name" value="10 kDa chaperonin, mitochondrial"/>
    <property type="match status" value="1"/>
</dbReference>
<dbReference type="HAMAP" id="MF_00580">
    <property type="entry name" value="CH10"/>
    <property type="match status" value="1"/>
</dbReference>
<dbReference type="SMART" id="SM00883">
    <property type="entry name" value="Cpn10"/>
    <property type="match status" value="1"/>
</dbReference>
<dbReference type="GO" id="GO:0046872">
    <property type="term" value="F:metal ion binding"/>
    <property type="evidence" value="ECO:0007669"/>
    <property type="project" value="TreeGrafter"/>
</dbReference>
<comment type="caution">
    <text evidence="5">The sequence shown here is derived from an EMBL/GenBank/DDBJ whole genome shotgun (WGS) entry which is preliminary data.</text>
</comment>
<evidence type="ECO:0000256" key="1">
    <source>
        <dbReference type="ARBA" id="ARBA00006975"/>
    </source>
</evidence>
<dbReference type="GO" id="GO:0005759">
    <property type="term" value="C:mitochondrial matrix"/>
    <property type="evidence" value="ECO:0007669"/>
    <property type="project" value="TreeGrafter"/>
</dbReference>
<dbReference type="InterPro" id="IPR011032">
    <property type="entry name" value="GroES-like_sf"/>
</dbReference>
<dbReference type="Gene3D" id="2.30.33.40">
    <property type="entry name" value="GroES chaperonin"/>
    <property type="match status" value="1"/>
</dbReference>
<evidence type="ECO:0000313" key="6">
    <source>
        <dbReference type="Proteomes" id="UP001362899"/>
    </source>
</evidence>
<accession>A0AAV5RIE9</accession>
<comment type="similarity">
    <text evidence="1 4">Belongs to the GroES chaperonin family.</text>
</comment>
<dbReference type="CDD" id="cd00320">
    <property type="entry name" value="cpn10"/>
    <property type="match status" value="1"/>
</dbReference>
<dbReference type="GO" id="GO:0051082">
    <property type="term" value="F:unfolded protein binding"/>
    <property type="evidence" value="ECO:0007669"/>
    <property type="project" value="TreeGrafter"/>
</dbReference>
<name>A0AAV5RIE9_STABA</name>
<reference evidence="5 6" key="1">
    <citation type="journal article" date="2023" name="Elife">
        <title>Identification of key yeast species and microbe-microbe interactions impacting larval growth of Drosophila in the wild.</title>
        <authorList>
            <person name="Mure A."/>
            <person name="Sugiura Y."/>
            <person name="Maeda R."/>
            <person name="Honda K."/>
            <person name="Sakurai N."/>
            <person name="Takahashi Y."/>
            <person name="Watada M."/>
            <person name="Katoh T."/>
            <person name="Gotoh A."/>
            <person name="Gotoh Y."/>
            <person name="Taniguchi I."/>
            <person name="Nakamura K."/>
            <person name="Hayashi T."/>
            <person name="Katayama T."/>
            <person name="Uemura T."/>
            <person name="Hattori Y."/>
        </authorList>
    </citation>
    <scope>NUCLEOTIDE SEQUENCE [LARGE SCALE GENOMIC DNA]</scope>
    <source>
        <strain evidence="5 6">SB-73</strain>
    </source>
</reference>
<dbReference type="PANTHER" id="PTHR10772:SF0">
    <property type="entry name" value="10 KDA HEAT SHOCK PROTEIN, MITOCHONDRIAL"/>
    <property type="match status" value="1"/>
</dbReference>
<dbReference type="InterPro" id="IPR020818">
    <property type="entry name" value="Chaperonin_GroES"/>
</dbReference>
<dbReference type="InterPro" id="IPR018369">
    <property type="entry name" value="Chaprnonin_Cpn10_CS"/>
</dbReference>
<dbReference type="PROSITE" id="PS00681">
    <property type="entry name" value="CHAPERONINS_CPN10"/>
    <property type="match status" value="1"/>
</dbReference>
<evidence type="ECO:0000256" key="4">
    <source>
        <dbReference type="RuleBase" id="RU003479"/>
    </source>
</evidence>
<evidence type="ECO:0000313" key="5">
    <source>
        <dbReference type="EMBL" id="GMM51354.1"/>
    </source>
</evidence>